<feature type="region of interest" description="Disordered" evidence="1">
    <location>
        <begin position="1"/>
        <end position="42"/>
    </location>
</feature>
<dbReference type="AlphaFoldDB" id="A0A511JBW7"/>
<reference evidence="3 4" key="1">
    <citation type="submission" date="2019-07" db="EMBL/GenBank/DDBJ databases">
        <title>Whole genome shotgun sequence of Cellulomonas composti NBRC 100758.</title>
        <authorList>
            <person name="Hosoyama A."/>
            <person name="Uohara A."/>
            <person name="Ohji S."/>
            <person name="Ichikawa N."/>
        </authorList>
    </citation>
    <scope>NUCLEOTIDE SEQUENCE [LARGE SCALE GENOMIC DNA]</scope>
    <source>
        <strain evidence="3 4">NBRC 100758</strain>
    </source>
</reference>
<proteinExistence type="predicted"/>
<dbReference type="Proteomes" id="UP000321720">
    <property type="component" value="Unassembled WGS sequence"/>
</dbReference>
<comment type="caution">
    <text evidence="3">The sequence shown here is derived from an EMBL/GenBank/DDBJ whole genome shotgun (WGS) entry which is preliminary data.</text>
</comment>
<dbReference type="Gene3D" id="1.20.120.1090">
    <property type="match status" value="1"/>
</dbReference>
<accession>A0A511JBW7</accession>
<dbReference type="Pfam" id="PF12713">
    <property type="entry name" value="DUF3806"/>
    <property type="match status" value="1"/>
</dbReference>
<dbReference type="InterPro" id="IPR024266">
    <property type="entry name" value="DUF3806"/>
</dbReference>
<evidence type="ECO:0000313" key="3">
    <source>
        <dbReference type="EMBL" id="GEL95279.1"/>
    </source>
</evidence>
<gene>
    <name evidence="3" type="ORF">CCO02nite_19370</name>
</gene>
<evidence type="ECO:0000256" key="1">
    <source>
        <dbReference type="SAM" id="MobiDB-lite"/>
    </source>
</evidence>
<dbReference type="RefSeq" id="WP_146842936.1">
    <property type="nucleotide sequence ID" value="NZ_BJWG01000008.1"/>
</dbReference>
<evidence type="ECO:0000313" key="4">
    <source>
        <dbReference type="Proteomes" id="UP000321720"/>
    </source>
</evidence>
<dbReference type="EMBL" id="BJWG01000008">
    <property type="protein sequence ID" value="GEL95279.1"/>
    <property type="molecule type" value="Genomic_DNA"/>
</dbReference>
<dbReference type="OrthoDB" id="4828677at2"/>
<name>A0A511JBW7_9CELL</name>
<evidence type="ECO:0000259" key="2">
    <source>
        <dbReference type="Pfam" id="PF12713"/>
    </source>
</evidence>
<protein>
    <recommendedName>
        <fullName evidence="2">DUF3806 domain-containing protein</fullName>
    </recommendedName>
</protein>
<feature type="domain" description="DUF3806" evidence="2">
    <location>
        <begin position="98"/>
        <end position="152"/>
    </location>
</feature>
<keyword evidence="4" id="KW-1185">Reference proteome</keyword>
<sequence>MQVKPGTIRADAADMEPFGVSRPRGGAQIPQPHAPGDEAGGVVRPLNDAESVWAAQHRELVAELCDHGFDTPTVGGLFDRVHGTWLDAPDPGDPEPLVHAFGIGLGDLVRQRVPGLDWASYTDRAGTELVLSHAEHDLVIFPIASVGAHWGNVGPGWFAEHVDVVVDGALGRIPPHAP</sequence>
<organism evidence="3 4">
    <name type="scientific">Cellulomonas composti</name>
    <dbReference type="NCBI Taxonomy" id="266130"/>
    <lineage>
        <taxon>Bacteria</taxon>
        <taxon>Bacillati</taxon>
        <taxon>Actinomycetota</taxon>
        <taxon>Actinomycetes</taxon>
        <taxon>Micrococcales</taxon>
        <taxon>Cellulomonadaceae</taxon>
        <taxon>Cellulomonas</taxon>
    </lineage>
</organism>